<dbReference type="PANTHER" id="PTHR21666:SF270">
    <property type="entry name" value="MUREIN HYDROLASE ACTIVATOR ENVC"/>
    <property type="match status" value="1"/>
</dbReference>
<dbReference type="CDD" id="cd00118">
    <property type="entry name" value="LysM"/>
    <property type="match status" value="2"/>
</dbReference>
<keyword evidence="1" id="KW-1133">Transmembrane helix</keyword>
<dbReference type="Proteomes" id="UP000034603">
    <property type="component" value="Unassembled WGS sequence"/>
</dbReference>
<dbReference type="InterPro" id="IPR011055">
    <property type="entry name" value="Dup_hybrid_motif"/>
</dbReference>
<evidence type="ECO:0000259" key="2">
    <source>
        <dbReference type="PROSITE" id="PS51782"/>
    </source>
</evidence>
<dbReference type="CDD" id="cd12797">
    <property type="entry name" value="M23_peptidase"/>
    <property type="match status" value="1"/>
</dbReference>
<gene>
    <name evidence="3" type="ORF">US62_C0026G0007</name>
</gene>
<organism evidence="3 4">
    <name type="scientific">Candidatus Woesebacteria bacterium GW2011_GWA1_37_8</name>
    <dbReference type="NCBI Taxonomy" id="1618546"/>
    <lineage>
        <taxon>Bacteria</taxon>
        <taxon>Candidatus Woeseibacteriota</taxon>
    </lineage>
</organism>
<dbReference type="InterPro" id="IPR018392">
    <property type="entry name" value="LysM"/>
</dbReference>
<name>A0A0G0I0B8_9BACT</name>
<reference evidence="3 4" key="1">
    <citation type="journal article" date="2015" name="Nature">
        <title>rRNA introns, odd ribosomes, and small enigmatic genomes across a large radiation of phyla.</title>
        <authorList>
            <person name="Brown C.T."/>
            <person name="Hug L.A."/>
            <person name="Thomas B.C."/>
            <person name="Sharon I."/>
            <person name="Castelle C.J."/>
            <person name="Singh A."/>
            <person name="Wilkins M.J."/>
            <person name="Williams K.H."/>
            <person name="Banfield J.F."/>
        </authorList>
    </citation>
    <scope>NUCLEOTIDE SEQUENCE [LARGE SCALE GENOMIC DNA]</scope>
</reference>
<evidence type="ECO:0000313" key="4">
    <source>
        <dbReference type="Proteomes" id="UP000034603"/>
    </source>
</evidence>
<protein>
    <submittedName>
        <fullName evidence="3">Peptidase M23 family protein</fullName>
    </submittedName>
</protein>
<dbReference type="Gene3D" id="3.10.350.10">
    <property type="entry name" value="LysM domain"/>
    <property type="match status" value="2"/>
</dbReference>
<keyword evidence="1" id="KW-0472">Membrane</keyword>
<accession>A0A0G0I0B8</accession>
<comment type="caution">
    <text evidence="3">The sequence shown here is derived from an EMBL/GenBank/DDBJ whole genome shotgun (WGS) entry which is preliminary data.</text>
</comment>
<dbReference type="Gene3D" id="2.70.70.10">
    <property type="entry name" value="Glucose Permease (Domain IIA)"/>
    <property type="match status" value="1"/>
</dbReference>
<dbReference type="SMART" id="SM00257">
    <property type="entry name" value="LysM"/>
    <property type="match status" value="2"/>
</dbReference>
<dbReference type="GO" id="GO:0004222">
    <property type="term" value="F:metalloendopeptidase activity"/>
    <property type="evidence" value="ECO:0007669"/>
    <property type="project" value="TreeGrafter"/>
</dbReference>
<sequence>MKFIFNSRRFKAAHTTNGGSLRKVDFGKSTKSFFKDVVEFCSELTTYIIKKLHLSFIKFEGFKKIFVVVLYRQRGKYAKRFIHSGMAGLAALGILIAPVVADEFPKNQVNPWDIASPSSIVTASTDDTTTLVSEKARDKIIEYEVQEGDNVASIAEKFGISTETVLWQNNLDAKSKIKIGQNLQILPVTGMSHKVSKGDTVYSIAKKYDTSPQAVVDFPFNAFVNDETFELAIGQIVIVPDGVKPKEAQSSPRIRQITPDAGTVVASGSFVWPTSGTITQNFYWYHKGIDIANRAAPDVLAADSGKVVSAGWLDGYGYGNRVIIDHGNGYRTLYAHLQKIYVIPGQTVARGSAVGKMGSTGRSTGTHLHFEVTRNGSSLNPLSVLR</sequence>
<dbReference type="Pfam" id="PF01476">
    <property type="entry name" value="LysM"/>
    <property type="match status" value="2"/>
</dbReference>
<dbReference type="InterPro" id="IPR016047">
    <property type="entry name" value="M23ase_b-sheet_dom"/>
</dbReference>
<evidence type="ECO:0000256" key="1">
    <source>
        <dbReference type="SAM" id="Phobius"/>
    </source>
</evidence>
<dbReference type="SUPFAM" id="SSF54106">
    <property type="entry name" value="LysM domain"/>
    <property type="match status" value="1"/>
</dbReference>
<dbReference type="PROSITE" id="PS51782">
    <property type="entry name" value="LYSM"/>
    <property type="match status" value="2"/>
</dbReference>
<feature type="domain" description="LysM" evidence="2">
    <location>
        <begin position="141"/>
        <end position="185"/>
    </location>
</feature>
<dbReference type="InterPro" id="IPR036779">
    <property type="entry name" value="LysM_dom_sf"/>
</dbReference>
<proteinExistence type="predicted"/>
<feature type="transmembrane region" description="Helical" evidence="1">
    <location>
        <begin position="81"/>
        <end position="101"/>
    </location>
</feature>
<feature type="domain" description="LysM" evidence="2">
    <location>
        <begin position="191"/>
        <end position="239"/>
    </location>
</feature>
<dbReference type="SUPFAM" id="SSF51261">
    <property type="entry name" value="Duplicated hybrid motif"/>
    <property type="match status" value="1"/>
</dbReference>
<evidence type="ECO:0000313" key="3">
    <source>
        <dbReference type="EMBL" id="KKQ44370.1"/>
    </source>
</evidence>
<keyword evidence="1" id="KW-0812">Transmembrane</keyword>
<dbReference type="PANTHER" id="PTHR21666">
    <property type="entry name" value="PEPTIDASE-RELATED"/>
    <property type="match status" value="1"/>
</dbReference>
<dbReference type="EMBL" id="LBTR01000026">
    <property type="protein sequence ID" value="KKQ44370.1"/>
    <property type="molecule type" value="Genomic_DNA"/>
</dbReference>
<dbReference type="AlphaFoldDB" id="A0A0G0I0B8"/>
<dbReference type="Pfam" id="PF01551">
    <property type="entry name" value="Peptidase_M23"/>
    <property type="match status" value="1"/>
</dbReference>
<dbReference type="InterPro" id="IPR050570">
    <property type="entry name" value="Cell_wall_metabolism_enzyme"/>
</dbReference>